<dbReference type="PANTHER" id="PTHR30572:SF18">
    <property type="entry name" value="ABC-TYPE MACROLIDE FAMILY EXPORT SYSTEM PERMEASE COMPONENT 2"/>
    <property type="match status" value="1"/>
</dbReference>
<gene>
    <name evidence="9" type="ordered locus">Dfer_1806</name>
</gene>
<evidence type="ECO:0000256" key="2">
    <source>
        <dbReference type="ARBA" id="ARBA00022475"/>
    </source>
</evidence>
<organism evidence="9 10">
    <name type="scientific">Dyadobacter fermentans (strain ATCC 700827 / DSM 18053 / CIP 107007 / KCTC 52180 / NS114)</name>
    <dbReference type="NCBI Taxonomy" id="471854"/>
    <lineage>
        <taxon>Bacteria</taxon>
        <taxon>Pseudomonadati</taxon>
        <taxon>Bacteroidota</taxon>
        <taxon>Cytophagia</taxon>
        <taxon>Cytophagales</taxon>
        <taxon>Spirosomataceae</taxon>
        <taxon>Dyadobacter</taxon>
    </lineage>
</organism>
<evidence type="ECO:0008006" key="11">
    <source>
        <dbReference type="Google" id="ProtNLM"/>
    </source>
</evidence>
<dbReference type="OrthoDB" id="5933722at2"/>
<feature type="transmembrane region" description="Helical" evidence="6">
    <location>
        <begin position="21"/>
        <end position="42"/>
    </location>
</feature>
<evidence type="ECO:0000256" key="5">
    <source>
        <dbReference type="ARBA" id="ARBA00023136"/>
    </source>
</evidence>
<dbReference type="InterPro" id="IPR025857">
    <property type="entry name" value="MacB_PCD"/>
</dbReference>
<proteinExistence type="predicted"/>
<comment type="subcellular location">
    <subcellularLocation>
        <location evidence="1">Cell membrane</location>
        <topology evidence="1">Multi-pass membrane protein</topology>
    </subcellularLocation>
</comment>
<name>C6VUQ8_DYAFD</name>
<feature type="domain" description="MacB-like periplasmic core" evidence="8">
    <location>
        <begin position="20"/>
        <end position="240"/>
    </location>
</feature>
<dbReference type="GO" id="GO:0022857">
    <property type="term" value="F:transmembrane transporter activity"/>
    <property type="evidence" value="ECO:0007669"/>
    <property type="project" value="TreeGrafter"/>
</dbReference>
<dbReference type="Pfam" id="PF02687">
    <property type="entry name" value="FtsX"/>
    <property type="match status" value="2"/>
</dbReference>
<reference evidence="9 10" key="1">
    <citation type="journal article" date="2009" name="Stand. Genomic Sci.">
        <title>Complete genome sequence of Dyadobacter fermentans type strain (NS114).</title>
        <authorList>
            <person name="Lang E."/>
            <person name="Lapidus A."/>
            <person name="Chertkov O."/>
            <person name="Brettin T."/>
            <person name="Detter J.C."/>
            <person name="Han C."/>
            <person name="Copeland A."/>
            <person name="Glavina Del Rio T."/>
            <person name="Nolan M."/>
            <person name="Chen F."/>
            <person name="Lucas S."/>
            <person name="Tice H."/>
            <person name="Cheng J.F."/>
            <person name="Land M."/>
            <person name="Hauser L."/>
            <person name="Chang Y.J."/>
            <person name="Jeffries C.D."/>
            <person name="Kopitz M."/>
            <person name="Bruce D."/>
            <person name="Goodwin L."/>
            <person name="Pitluck S."/>
            <person name="Ovchinnikova G."/>
            <person name="Pati A."/>
            <person name="Ivanova N."/>
            <person name="Mavrommatis K."/>
            <person name="Chen A."/>
            <person name="Palaniappan K."/>
            <person name="Chain P."/>
            <person name="Bristow J."/>
            <person name="Eisen J.A."/>
            <person name="Markowitz V."/>
            <person name="Hugenholtz P."/>
            <person name="Goker M."/>
            <person name="Rohde M."/>
            <person name="Kyrpides N.C."/>
            <person name="Klenk H.P."/>
        </authorList>
    </citation>
    <scope>NUCLEOTIDE SEQUENCE [LARGE SCALE GENOMIC DNA]</scope>
    <source>
        <strain evidence="10">ATCC 700827 / DSM 18053 / CIP 107007 / KCTC 52180 / NS114</strain>
    </source>
</reference>
<keyword evidence="3 6" id="KW-0812">Transmembrane</keyword>
<dbReference type="AlphaFoldDB" id="C6VUQ8"/>
<dbReference type="PANTHER" id="PTHR30572">
    <property type="entry name" value="MEMBRANE COMPONENT OF TRANSPORTER-RELATED"/>
    <property type="match status" value="1"/>
</dbReference>
<dbReference type="Pfam" id="PF12704">
    <property type="entry name" value="MacB_PCD"/>
    <property type="match status" value="2"/>
</dbReference>
<feature type="transmembrane region" description="Helical" evidence="6">
    <location>
        <begin position="374"/>
        <end position="398"/>
    </location>
</feature>
<evidence type="ECO:0000256" key="6">
    <source>
        <dbReference type="SAM" id="Phobius"/>
    </source>
</evidence>
<dbReference type="Proteomes" id="UP000002011">
    <property type="component" value="Chromosome"/>
</dbReference>
<dbReference type="InterPro" id="IPR003838">
    <property type="entry name" value="ABC3_permease_C"/>
</dbReference>
<dbReference type="STRING" id="471854.Dfer_1806"/>
<evidence type="ECO:0000259" key="7">
    <source>
        <dbReference type="Pfam" id="PF02687"/>
    </source>
</evidence>
<feature type="transmembrane region" description="Helical" evidence="6">
    <location>
        <begin position="670"/>
        <end position="691"/>
    </location>
</feature>
<dbReference type="RefSeq" id="WP_015811299.1">
    <property type="nucleotide sequence ID" value="NC_013037.1"/>
</dbReference>
<dbReference type="eggNOG" id="COG0577">
    <property type="taxonomic scope" value="Bacteria"/>
</dbReference>
<dbReference type="InterPro" id="IPR050250">
    <property type="entry name" value="Macrolide_Exporter_MacB"/>
</dbReference>
<protein>
    <recommendedName>
        <fullName evidence="11">ABC transporter permease</fullName>
    </recommendedName>
</protein>
<evidence type="ECO:0000313" key="10">
    <source>
        <dbReference type="Proteomes" id="UP000002011"/>
    </source>
</evidence>
<keyword evidence="2" id="KW-1003">Cell membrane</keyword>
<feature type="transmembrane region" description="Helical" evidence="6">
    <location>
        <begin position="337"/>
        <end position="358"/>
    </location>
</feature>
<evidence type="ECO:0000256" key="1">
    <source>
        <dbReference type="ARBA" id="ARBA00004651"/>
    </source>
</evidence>
<dbReference type="HOGENOM" id="CLU_008713_1_0_10"/>
<keyword evidence="5 6" id="KW-0472">Membrane</keyword>
<evidence type="ECO:0000256" key="4">
    <source>
        <dbReference type="ARBA" id="ARBA00022989"/>
    </source>
</evidence>
<dbReference type="KEGG" id="dfe:Dfer_1806"/>
<sequence length="790" mass="88224">MISNYIKIALRNISKSKGYSAINIGGLAIGMAVAVLIGLWLYDELSFDKYHKNYERIGLVMQHVKFDVEKSTYKDAPIPLGEELRSTYPDFESVAVTRTQGLILASGDDKFFKTGISVEPDFLDMMSVNLLAGNRGGLQEVNAVMLSESLAKAFFGTENPLNKVIKIDNKLDVKVTGVYEDFPENSSFKEVTFIIPWKLAIAKDEYVRSSLQEWDENSFYIYGLLKKGADFDEVSAKIKDVRMKRSDPPGYKPEFFIQPMSKWHLYADFKDGVNTGGLIRFVWLFGIIGIFVLLLACINFMNLSTARSQQRAREVGIRKAIGSFRGQLIGQFFSESFLVVFIAFVIAIGLAALALPFFNEVAEKEMSILWLNPWFWAAGIAFSILTGIIAGSYPALYLSSFQPLKVLKGAMYAGRFAATPRKVLVVVQFTVSVTLIIGTIIVFRQIRFAKDRPIGYSRNGLIEIQMTTPELYGHYDALRTDLKNTGAVKEMSQSSSLVTAKDAGTTDFSWEGKSPESHPLFQSNAVTHDYGNTIGWQIKAGRDFSRTFSTDTASIILNEAAVKIMGVKDPLNAFVRARGRSYKVVGIVKDMIKENPFSPVSPSFFICNYKYTNTINIRLAAGRSVSEAVAEVENVFKKYSPGSPFTYQFADEEYSKKFRTEERVGKLSTFFASLAILISCLGLFGLASFVAEQRTKELGIRKVLGASVASLWQMLSRDFVLLVVISCAISIPVTWHFMGKWLANYEYRTEMSWWIFAVTSTGALIITLLTVSFQAIRAALLDPVKSLKSE</sequence>
<dbReference type="GO" id="GO:0005886">
    <property type="term" value="C:plasma membrane"/>
    <property type="evidence" value="ECO:0007669"/>
    <property type="project" value="UniProtKB-SubCell"/>
</dbReference>
<accession>C6VUQ8</accession>
<keyword evidence="4 6" id="KW-1133">Transmembrane helix</keyword>
<keyword evidence="10" id="KW-1185">Reference proteome</keyword>
<evidence type="ECO:0000259" key="8">
    <source>
        <dbReference type="Pfam" id="PF12704"/>
    </source>
</evidence>
<feature type="domain" description="MacB-like periplasmic core" evidence="8">
    <location>
        <begin position="431"/>
        <end position="634"/>
    </location>
</feature>
<feature type="domain" description="ABC3 transporter permease C-terminal" evidence="7">
    <location>
        <begin position="670"/>
        <end position="779"/>
    </location>
</feature>
<feature type="transmembrane region" description="Helical" evidence="6">
    <location>
        <begin position="719"/>
        <end position="738"/>
    </location>
</feature>
<feature type="domain" description="ABC3 transporter permease C-terminal" evidence="7">
    <location>
        <begin position="287"/>
        <end position="403"/>
    </location>
</feature>
<feature type="transmembrane region" description="Helical" evidence="6">
    <location>
        <begin position="753"/>
        <end position="776"/>
    </location>
</feature>
<feature type="transmembrane region" description="Helical" evidence="6">
    <location>
        <begin position="281"/>
        <end position="303"/>
    </location>
</feature>
<evidence type="ECO:0000256" key="3">
    <source>
        <dbReference type="ARBA" id="ARBA00022692"/>
    </source>
</evidence>
<dbReference type="EMBL" id="CP001619">
    <property type="protein sequence ID" value="ACT93045.1"/>
    <property type="molecule type" value="Genomic_DNA"/>
</dbReference>
<evidence type="ECO:0000313" key="9">
    <source>
        <dbReference type="EMBL" id="ACT93045.1"/>
    </source>
</evidence>
<feature type="transmembrane region" description="Helical" evidence="6">
    <location>
        <begin position="423"/>
        <end position="443"/>
    </location>
</feature>